<dbReference type="GO" id="GO:0044325">
    <property type="term" value="F:transmembrane transporter binding"/>
    <property type="evidence" value="ECO:0007669"/>
    <property type="project" value="TreeGrafter"/>
</dbReference>
<reference evidence="5" key="1">
    <citation type="submission" date="2022-11" db="UniProtKB">
        <authorList>
            <consortium name="WormBaseParasite"/>
        </authorList>
    </citation>
    <scope>IDENTIFICATION</scope>
</reference>
<keyword evidence="4" id="KW-1185">Reference proteome</keyword>
<dbReference type="InterPro" id="IPR038879">
    <property type="entry name" value="GOPC"/>
</dbReference>
<evidence type="ECO:0000313" key="4">
    <source>
        <dbReference type="Proteomes" id="UP000887577"/>
    </source>
</evidence>
<evidence type="ECO:0000259" key="3">
    <source>
        <dbReference type="PROSITE" id="PS50106"/>
    </source>
</evidence>
<dbReference type="InterPro" id="IPR001478">
    <property type="entry name" value="PDZ"/>
</dbReference>
<organism evidence="4 5">
    <name type="scientific">Panagrolaimus superbus</name>
    <dbReference type="NCBI Taxonomy" id="310955"/>
    <lineage>
        <taxon>Eukaryota</taxon>
        <taxon>Metazoa</taxon>
        <taxon>Ecdysozoa</taxon>
        <taxon>Nematoda</taxon>
        <taxon>Chromadorea</taxon>
        <taxon>Rhabditida</taxon>
        <taxon>Tylenchina</taxon>
        <taxon>Panagrolaimomorpha</taxon>
        <taxon>Panagrolaimoidea</taxon>
        <taxon>Panagrolaimidae</taxon>
        <taxon>Panagrolaimus</taxon>
    </lineage>
</organism>
<dbReference type="GO" id="GO:0005794">
    <property type="term" value="C:Golgi apparatus"/>
    <property type="evidence" value="ECO:0007669"/>
    <property type="project" value="InterPro"/>
</dbReference>
<dbReference type="GO" id="GO:0016020">
    <property type="term" value="C:membrane"/>
    <property type="evidence" value="ECO:0007669"/>
    <property type="project" value="TreeGrafter"/>
</dbReference>
<dbReference type="PANTHER" id="PTHR16528">
    <property type="entry name" value="GOLGI-ASSOCIATED PDZ AND COILED-COIL MOTIF-CONTAINING"/>
    <property type="match status" value="1"/>
</dbReference>
<feature type="region of interest" description="Disordered" evidence="2">
    <location>
        <begin position="1"/>
        <end position="49"/>
    </location>
</feature>
<evidence type="ECO:0000256" key="1">
    <source>
        <dbReference type="SAM" id="Coils"/>
    </source>
</evidence>
<feature type="compositionally biased region" description="Polar residues" evidence="2">
    <location>
        <begin position="456"/>
        <end position="465"/>
    </location>
</feature>
<feature type="region of interest" description="Disordered" evidence="2">
    <location>
        <begin position="428"/>
        <end position="471"/>
    </location>
</feature>
<keyword evidence="1" id="KW-0175">Coiled coil</keyword>
<evidence type="ECO:0000256" key="2">
    <source>
        <dbReference type="SAM" id="MobiDB-lite"/>
    </source>
</evidence>
<protein>
    <submittedName>
        <fullName evidence="5">PDZ domain-containing protein</fullName>
    </submittedName>
</protein>
<dbReference type="Gene3D" id="2.30.42.10">
    <property type="match status" value="1"/>
</dbReference>
<dbReference type="GO" id="GO:2000009">
    <property type="term" value="P:negative regulation of protein localization to cell surface"/>
    <property type="evidence" value="ECO:0007669"/>
    <property type="project" value="TreeGrafter"/>
</dbReference>
<dbReference type="AlphaFoldDB" id="A0A914YUC0"/>
<dbReference type="WBParaSite" id="PSU_v2.g21069.t1">
    <property type="protein sequence ID" value="PSU_v2.g21069.t1"/>
    <property type="gene ID" value="PSU_v2.g21069"/>
</dbReference>
<feature type="compositionally biased region" description="Low complexity" evidence="2">
    <location>
        <begin position="1"/>
        <end position="16"/>
    </location>
</feature>
<feature type="domain" description="PDZ" evidence="3">
    <location>
        <begin position="312"/>
        <end position="380"/>
    </location>
</feature>
<dbReference type="InterPro" id="IPR036034">
    <property type="entry name" value="PDZ_sf"/>
</dbReference>
<feature type="compositionally biased region" description="Polar residues" evidence="2">
    <location>
        <begin position="428"/>
        <end position="438"/>
    </location>
</feature>
<accession>A0A914YUC0</accession>
<dbReference type="GO" id="GO:0030140">
    <property type="term" value="C:trans-Golgi network transport vesicle"/>
    <property type="evidence" value="ECO:0007669"/>
    <property type="project" value="TreeGrafter"/>
</dbReference>
<name>A0A914YUC0_9BILA</name>
<evidence type="ECO:0000313" key="5">
    <source>
        <dbReference type="WBParaSite" id="PSU_v2.g21069.t1"/>
    </source>
</evidence>
<proteinExistence type="predicted"/>
<dbReference type="Proteomes" id="UP000887577">
    <property type="component" value="Unplaced"/>
</dbReference>
<feature type="coiled-coil region" evidence="1">
    <location>
        <begin position="120"/>
        <end position="147"/>
    </location>
</feature>
<sequence>MTTTPTASTPSTSDSVPPQPPATTNQKQHQQQKGGTGISPKTNYSSATTNSIRNSTASAFQRSSPVLTWLDALEKDFDKAFVDLDLLIGEVDTDQSEITYEARQKMTSLSSCFAQLIHKSQSLFQKNVKLEAEVDELKDDLSSSISAQSELEMESQNLMLQVHSLQCQLYSKNAPHESDMIKKKIEQELYTFRTKFLPPAKLQAEVTLLRKENTKIRSLISSMQTEIYGARLAAKYLDKELAGRIQQIQLLGRDMRGAEHDRLWNQLEAEIHLHRHKTVIKACRGREGLRRLAFPSTTNALKSQKGIGKTRTIILIKQSHEGLGISITGGKEHGVPILISEIHPDQPGERCGQLFVGDAILSVNGISLKSVKHSEAVAILSKEMVENNELTFECVYVSPEQDSDDDGDVLIETDDGSMVNIYDVFDGNETSRSSSASNHVAPIKCRKSPENAPTKFENNNQSSNGGAKEHV</sequence>
<feature type="compositionally biased region" description="Low complexity" evidence="2">
    <location>
        <begin position="23"/>
        <end position="33"/>
    </location>
</feature>
<dbReference type="SMART" id="SM00228">
    <property type="entry name" value="PDZ"/>
    <property type="match status" value="1"/>
</dbReference>
<dbReference type="Pfam" id="PF00595">
    <property type="entry name" value="PDZ"/>
    <property type="match status" value="1"/>
</dbReference>
<dbReference type="SUPFAM" id="SSF50156">
    <property type="entry name" value="PDZ domain-like"/>
    <property type="match status" value="1"/>
</dbReference>
<feature type="compositionally biased region" description="Polar residues" evidence="2">
    <location>
        <begin position="39"/>
        <end position="49"/>
    </location>
</feature>
<dbReference type="PROSITE" id="PS50106">
    <property type="entry name" value="PDZ"/>
    <property type="match status" value="1"/>
</dbReference>
<dbReference type="PANTHER" id="PTHR16528:SF2">
    <property type="entry name" value="GOLGI-ASSOCIATED PDZ AND COILED-COIL MOTIF-CONTAINING PROTEIN"/>
    <property type="match status" value="1"/>
</dbReference>